<feature type="transmembrane region" description="Helical" evidence="1">
    <location>
        <begin position="122"/>
        <end position="142"/>
    </location>
</feature>
<gene>
    <name evidence="2" type="ORF">JOF44_000340</name>
</gene>
<name>A0ABS4YF65_9MICO</name>
<keyword evidence="3" id="KW-1185">Reference proteome</keyword>
<keyword evidence="1" id="KW-0812">Transmembrane</keyword>
<evidence type="ECO:0000313" key="3">
    <source>
        <dbReference type="Proteomes" id="UP000698222"/>
    </source>
</evidence>
<sequence>MTSTTTLGAHGVRVLLACMIGLAASGVSFAAVGRQDVAVVLGMFELDLVWIGVLVISMLLHRRGVLVLVGWRDIARAITPERVRRVVRTEIDLLFSLARVALRRPPRVPADSEPIPAREGTLAIPLAFTLLTLVEVVALHLVLPWPEFSAALTVISVYGVLLMLGVIASRWDHPHHAASASLVLHNGAHVVADILYEQISYVVPVLDGSVTSPGVEHGVARLATMNGCSVAVGLESPHPVVLSASRRARVHWVSEIRFAADDASDIVTRLEARRG</sequence>
<evidence type="ECO:0000256" key="1">
    <source>
        <dbReference type="SAM" id="Phobius"/>
    </source>
</evidence>
<keyword evidence="1" id="KW-0472">Membrane</keyword>
<feature type="transmembrane region" description="Helical" evidence="1">
    <location>
        <begin position="12"/>
        <end position="32"/>
    </location>
</feature>
<evidence type="ECO:0000313" key="2">
    <source>
        <dbReference type="EMBL" id="MBP2407437.1"/>
    </source>
</evidence>
<feature type="transmembrane region" description="Helical" evidence="1">
    <location>
        <begin position="148"/>
        <end position="168"/>
    </location>
</feature>
<organism evidence="2 3">
    <name type="scientific">Brachybacterium fresconis</name>
    <dbReference type="NCBI Taxonomy" id="173363"/>
    <lineage>
        <taxon>Bacteria</taxon>
        <taxon>Bacillati</taxon>
        <taxon>Actinomycetota</taxon>
        <taxon>Actinomycetes</taxon>
        <taxon>Micrococcales</taxon>
        <taxon>Dermabacteraceae</taxon>
        <taxon>Brachybacterium</taxon>
    </lineage>
</organism>
<dbReference type="EMBL" id="JAGIOC010000001">
    <property type="protein sequence ID" value="MBP2407437.1"/>
    <property type="molecule type" value="Genomic_DNA"/>
</dbReference>
<dbReference type="Proteomes" id="UP000698222">
    <property type="component" value="Unassembled WGS sequence"/>
</dbReference>
<accession>A0ABS4YF65</accession>
<comment type="caution">
    <text evidence="2">The sequence shown here is derived from an EMBL/GenBank/DDBJ whole genome shotgun (WGS) entry which is preliminary data.</text>
</comment>
<reference evidence="2 3" key="1">
    <citation type="submission" date="2021-03" db="EMBL/GenBank/DDBJ databases">
        <title>Sequencing the genomes of 1000 actinobacteria strains.</title>
        <authorList>
            <person name="Klenk H.-P."/>
        </authorList>
    </citation>
    <scope>NUCLEOTIDE SEQUENCE [LARGE SCALE GENOMIC DNA]</scope>
    <source>
        <strain evidence="2 3">DSM 14564</strain>
    </source>
</reference>
<dbReference type="RefSeq" id="WP_209886574.1">
    <property type="nucleotide sequence ID" value="NZ_BAAAJV010000011.1"/>
</dbReference>
<feature type="transmembrane region" description="Helical" evidence="1">
    <location>
        <begin position="38"/>
        <end position="60"/>
    </location>
</feature>
<proteinExistence type="predicted"/>
<keyword evidence="1" id="KW-1133">Transmembrane helix</keyword>
<protein>
    <submittedName>
        <fullName evidence="2">Uncharacterized protein</fullName>
    </submittedName>
</protein>